<dbReference type="WBParaSite" id="MCU_004368-RA">
    <property type="protein sequence ID" value="MCU_004368-RA"/>
    <property type="gene ID" value="MCU_004368"/>
</dbReference>
<dbReference type="PANTHER" id="PTHR21838">
    <property type="entry name" value="COILED-COIL DOMAIN-CONTAINING PROTEIN 137"/>
    <property type="match status" value="1"/>
</dbReference>
<proteinExistence type="predicted"/>
<feature type="region of interest" description="Disordered" evidence="1">
    <location>
        <begin position="1"/>
        <end position="26"/>
    </location>
</feature>
<dbReference type="AlphaFoldDB" id="A0A5K3EZK7"/>
<feature type="compositionally biased region" description="Polar residues" evidence="1">
    <location>
        <begin position="224"/>
        <end position="238"/>
    </location>
</feature>
<feature type="compositionally biased region" description="Basic residues" evidence="1">
    <location>
        <begin position="1"/>
        <end position="17"/>
    </location>
</feature>
<organism evidence="2">
    <name type="scientific">Mesocestoides corti</name>
    <name type="common">Flatworm</name>
    <dbReference type="NCBI Taxonomy" id="53468"/>
    <lineage>
        <taxon>Eukaryota</taxon>
        <taxon>Metazoa</taxon>
        <taxon>Spiralia</taxon>
        <taxon>Lophotrochozoa</taxon>
        <taxon>Platyhelminthes</taxon>
        <taxon>Cestoda</taxon>
        <taxon>Eucestoda</taxon>
        <taxon>Cyclophyllidea</taxon>
        <taxon>Mesocestoididae</taxon>
        <taxon>Mesocestoides</taxon>
    </lineage>
</organism>
<evidence type="ECO:0000313" key="2">
    <source>
        <dbReference type="WBParaSite" id="MCU_004368-RA"/>
    </source>
</evidence>
<feature type="compositionally biased region" description="Basic and acidic residues" evidence="1">
    <location>
        <begin position="98"/>
        <end position="112"/>
    </location>
</feature>
<dbReference type="PANTHER" id="PTHR21838:SF2">
    <property type="entry name" value="COILED-COIL DOMAIN-CONTAINING PROTEIN 137"/>
    <property type="match status" value="1"/>
</dbReference>
<protein>
    <submittedName>
        <fullName evidence="2">Ribosome biogenesis protein NOP53</fullName>
    </submittedName>
</protein>
<reference evidence="2" key="1">
    <citation type="submission" date="2019-11" db="UniProtKB">
        <authorList>
            <consortium name="WormBaseParasite"/>
        </authorList>
    </citation>
    <scope>IDENTIFICATION</scope>
</reference>
<name>A0A5K3EZK7_MESCO</name>
<evidence type="ECO:0000256" key="1">
    <source>
        <dbReference type="SAM" id="MobiDB-lite"/>
    </source>
</evidence>
<dbReference type="GO" id="GO:0005634">
    <property type="term" value="C:nucleus"/>
    <property type="evidence" value="ECO:0007669"/>
    <property type="project" value="TreeGrafter"/>
</dbReference>
<dbReference type="InterPro" id="IPR026680">
    <property type="entry name" value="CCDC137"/>
</dbReference>
<sequence>MRKSTKMRRSAKLRRNGKFGAVHEGKKGGAVSLKPILYTRRLKTNKQKKIKQIIPPLWSHIQSANFDDAPVDDGEQKMPSSFREMVRRISDCEKKLNPYRYHSNEGDTEGMRKKLVSKSPKQGKNETLENFSRRLSRDVQEELLKVKLERANDAPLENPETFKSRKTKKALKRLAARKQKKKEFKAEKRRTGFEHLQDKVKFGDVVQAPPVLKTKPKKVGGNAKSKTSTPSLYQLLTT</sequence>
<accession>A0A5K3EZK7</accession>
<feature type="region of interest" description="Disordered" evidence="1">
    <location>
        <begin position="213"/>
        <end position="238"/>
    </location>
</feature>
<feature type="region of interest" description="Disordered" evidence="1">
    <location>
        <begin position="98"/>
        <end position="126"/>
    </location>
</feature>